<reference evidence="2" key="2">
    <citation type="submission" date="2018-05" db="EMBL/GenBank/DDBJ databases">
        <title>OgluRS3 (Oryza glumaepatula Reference Sequence Version 3).</title>
        <authorList>
            <person name="Zhang J."/>
            <person name="Kudrna D."/>
            <person name="Lee S."/>
            <person name="Talag J."/>
            <person name="Welchert J."/>
            <person name="Wing R.A."/>
        </authorList>
    </citation>
    <scope>NUCLEOTIDE SEQUENCE [LARGE SCALE GENOMIC DNA]</scope>
</reference>
<protein>
    <submittedName>
        <fullName evidence="2">Uncharacterized protein</fullName>
    </submittedName>
</protein>
<reference evidence="2" key="1">
    <citation type="submission" date="2015-04" db="UniProtKB">
        <authorList>
            <consortium name="EnsemblPlants"/>
        </authorList>
    </citation>
    <scope>IDENTIFICATION</scope>
</reference>
<dbReference type="HOGENOM" id="CLU_2744118_0_0_1"/>
<organism evidence="2">
    <name type="scientific">Oryza glumipatula</name>
    <dbReference type="NCBI Taxonomy" id="40148"/>
    <lineage>
        <taxon>Eukaryota</taxon>
        <taxon>Viridiplantae</taxon>
        <taxon>Streptophyta</taxon>
        <taxon>Embryophyta</taxon>
        <taxon>Tracheophyta</taxon>
        <taxon>Spermatophyta</taxon>
        <taxon>Magnoliopsida</taxon>
        <taxon>Liliopsida</taxon>
        <taxon>Poales</taxon>
        <taxon>Poaceae</taxon>
        <taxon>BOP clade</taxon>
        <taxon>Oryzoideae</taxon>
        <taxon>Oryzeae</taxon>
        <taxon>Oryzinae</taxon>
        <taxon>Oryza</taxon>
    </lineage>
</organism>
<name>A0A0D9YZI1_9ORYZ</name>
<evidence type="ECO:0000313" key="3">
    <source>
        <dbReference type="Proteomes" id="UP000026961"/>
    </source>
</evidence>
<evidence type="ECO:0000256" key="1">
    <source>
        <dbReference type="SAM" id="MobiDB-lite"/>
    </source>
</evidence>
<feature type="region of interest" description="Disordered" evidence="1">
    <location>
        <begin position="1"/>
        <end position="38"/>
    </location>
</feature>
<dbReference type="Gramene" id="OGLUM02G36720.1">
    <property type="protein sequence ID" value="OGLUM02G36720.1"/>
    <property type="gene ID" value="OGLUM02G36720"/>
</dbReference>
<dbReference type="AlphaFoldDB" id="A0A0D9YZI1"/>
<keyword evidence="3" id="KW-1185">Reference proteome</keyword>
<sequence length="71" mass="7632">MPSATDPSAPGNGSRGGRSRGQTGLSLGLSEQRGQRPIDRPYLYIYRSATANNTNQSCMQCRLDRQGEASS</sequence>
<evidence type="ECO:0000313" key="2">
    <source>
        <dbReference type="EnsemblPlants" id="OGLUM02G36720.1"/>
    </source>
</evidence>
<feature type="compositionally biased region" description="Low complexity" evidence="1">
    <location>
        <begin position="20"/>
        <end position="30"/>
    </location>
</feature>
<accession>A0A0D9YZI1</accession>
<dbReference type="Proteomes" id="UP000026961">
    <property type="component" value="Chromosome 2"/>
</dbReference>
<dbReference type="EnsemblPlants" id="OGLUM02G36720.1">
    <property type="protein sequence ID" value="OGLUM02G36720.1"/>
    <property type="gene ID" value="OGLUM02G36720"/>
</dbReference>
<proteinExistence type="predicted"/>